<feature type="domain" description="AMP-dependent synthetase/ligase" evidence="2">
    <location>
        <begin position="6"/>
        <end position="358"/>
    </location>
</feature>
<dbReference type="EMBL" id="FMCX01000002">
    <property type="protein sequence ID" value="SCF01445.1"/>
    <property type="molecule type" value="Genomic_DNA"/>
</dbReference>
<dbReference type="STRING" id="262898.GA0070564_102603"/>
<dbReference type="InterPro" id="IPR042099">
    <property type="entry name" value="ANL_N_sf"/>
</dbReference>
<dbReference type="GO" id="GO:0005886">
    <property type="term" value="C:plasma membrane"/>
    <property type="evidence" value="ECO:0007669"/>
    <property type="project" value="TreeGrafter"/>
</dbReference>
<dbReference type="SUPFAM" id="SSF56801">
    <property type="entry name" value="Acetyl-CoA synthetase-like"/>
    <property type="match status" value="1"/>
</dbReference>
<evidence type="ECO:0000313" key="3">
    <source>
        <dbReference type="EMBL" id="SCF01445.1"/>
    </source>
</evidence>
<proteinExistence type="inferred from homology"/>
<dbReference type="GO" id="GO:0006633">
    <property type="term" value="P:fatty acid biosynthetic process"/>
    <property type="evidence" value="ECO:0007669"/>
    <property type="project" value="TreeGrafter"/>
</dbReference>
<dbReference type="InterPro" id="IPR045851">
    <property type="entry name" value="AMP-bd_C_sf"/>
</dbReference>
<dbReference type="AlphaFoldDB" id="A0A1C4WZ15"/>
<dbReference type="PANTHER" id="PTHR22754:SF32">
    <property type="entry name" value="DISCO-INTERACTING PROTEIN 2"/>
    <property type="match status" value="1"/>
</dbReference>
<dbReference type="Proteomes" id="UP000199504">
    <property type="component" value="Unassembled WGS sequence"/>
</dbReference>
<evidence type="ECO:0000259" key="2">
    <source>
        <dbReference type="Pfam" id="PF00501"/>
    </source>
</evidence>
<comment type="similarity">
    <text evidence="1">Belongs to the ATP-dependent AMP-binding enzyme family.</text>
</comment>
<dbReference type="GO" id="GO:0016874">
    <property type="term" value="F:ligase activity"/>
    <property type="evidence" value="ECO:0007669"/>
    <property type="project" value="UniProtKB-KW"/>
</dbReference>
<keyword evidence="4" id="KW-1185">Reference proteome</keyword>
<dbReference type="PROSITE" id="PS00455">
    <property type="entry name" value="AMP_BINDING"/>
    <property type="match status" value="1"/>
</dbReference>
<organism evidence="3 4">
    <name type="scientific">Micromonospora mirobrigensis</name>
    <dbReference type="NCBI Taxonomy" id="262898"/>
    <lineage>
        <taxon>Bacteria</taxon>
        <taxon>Bacillati</taxon>
        <taxon>Actinomycetota</taxon>
        <taxon>Actinomycetes</taxon>
        <taxon>Micromonosporales</taxon>
        <taxon>Micromonosporaceae</taxon>
        <taxon>Micromonospora</taxon>
    </lineage>
</organism>
<dbReference type="Gene3D" id="3.40.50.12780">
    <property type="entry name" value="N-terminal domain of ligase-like"/>
    <property type="match status" value="1"/>
</dbReference>
<evidence type="ECO:0000256" key="1">
    <source>
        <dbReference type="ARBA" id="ARBA00006432"/>
    </source>
</evidence>
<dbReference type="Gene3D" id="3.30.300.30">
    <property type="match status" value="1"/>
</dbReference>
<dbReference type="InterPro" id="IPR000873">
    <property type="entry name" value="AMP-dep_synth/lig_dom"/>
</dbReference>
<protein>
    <submittedName>
        <fullName evidence="3">Acyl-CoA synthetase (AMP-forming)/AMP-acid ligase II</fullName>
    </submittedName>
</protein>
<gene>
    <name evidence="3" type="ORF">GA0070564_102603</name>
</gene>
<keyword evidence="3" id="KW-0436">Ligase</keyword>
<sequence length="503" mass="55035">MYLDHGRERRQTYGELLDAARRVLTGLRRGGVRPGDKVILQIDDDRDLLSTFWACVLGGFVPAPTTPRPPVDTRLSPEAWLARVWDALDRPWVVTGSAVEPDVSIVDSWLGAAPALAHNAAATHLRRARSDDIATLLLTSGSTGAPKAVMLSHHNIISRSTATIQVRQLSWASRTFNWMPLDHVGGLVMFHVRDTLLGCHQVHARTGWILAEPLRWLDLISEHECDTTWAPNFAFNLIVDRENELRGRPWNLSRLRYIMNGGESIKARTAHRLLALLAPYGLPATAMHPGWGMSETSSGVVDAVFDPDTQPADGRYVPVGAPHPGVRLRVVDDEGNVVPQGVSGRLEVSGAPITSGYYGDPPGNPQSFTPDGWFKTGDLAVIRDGSLTVTGRADDVLEIDGIRYHGHEIEAAVEELPFVEPSYTVACPVEGERGERTALVVFFHPRSGVAGDGERAQISELVRVRFGLPVARVAPVAREDVPKTGVGKLRRARMLESLPRDVS</sequence>
<evidence type="ECO:0000313" key="4">
    <source>
        <dbReference type="Proteomes" id="UP000199504"/>
    </source>
</evidence>
<name>A0A1C4WZ15_9ACTN</name>
<reference evidence="4" key="1">
    <citation type="submission" date="2016-06" db="EMBL/GenBank/DDBJ databases">
        <authorList>
            <person name="Varghese N."/>
            <person name="Submissions Spin"/>
        </authorList>
    </citation>
    <scope>NUCLEOTIDE SEQUENCE [LARGE SCALE GENOMIC DNA]</scope>
    <source>
        <strain evidence="4">DSM 44830</strain>
    </source>
</reference>
<dbReference type="GO" id="GO:0070566">
    <property type="term" value="F:adenylyltransferase activity"/>
    <property type="evidence" value="ECO:0007669"/>
    <property type="project" value="TreeGrafter"/>
</dbReference>
<dbReference type="InterPro" id="IPR020845">
    <property type="entry name" value="AMP-binding_CS"/>
</dbReference>
<accession>A0A1C4WZ15</accession>
<dbReference type="PANTHER" id="PTHR22754">
    <property type="entry name" value="DISCO-INTERACTING PROTEIN 2 DIP2 -RELATED"/>
    <property type="match status" value="1"/>
</dbReference>
<dbReference type="Pfam" id="PF00501">
    <property type="entry name" value="AMP-binding"/>
    <property type="match status" value="1"/>
</dbReference>